<dbReference type="PROSITE" id="PS50297">
    <property type="entry name" value="ANK_REP_REGION"/>
    <property type="match status" value="1"/>
</dbReference>
<evidence type="ECO:0000256" key="1">
    <source>
        <dbReference type="ARBA" id="ARBA00004141"/>
    </source>
</evidence>
<accession>A0A811S7A4</accession>
<evidence type="ECO:0000256" key="5">
    <source>
        <dbReference type="ARBA" id="ARBA00023043"/>
    </source>
</evidence>
<feature type="region of interest" description="Disordered" evidence="8">
    <location>
        <begin position="1"/>
        <end position="39"/>
    </location>
</feature>
<dbReference type="SUPFAM" id="SSF48403">
    <property type="entry name" value="Ankyrin repeat"/>
    <property type="match status" value="1"/>
</dbReference>
<dbReference type="GO" id="GO:0005886">
    <property type="term" value="C:plasma membrane"/>
    <property type="evidence" value="ECO:0007669"/>
    <property type="project" value="TreeGrafter"/>
</dbReference>
<keyword evidence="3" id="KW-0677">Repeat</keyword>
<feature type="compositionally biased region" description="Low complexity" evidence="8">
    <location>
        <begin position="1"/>
        <end position="17"/>
    </location>
</feature>
<keyword evidence="12" id="KW-1185">Reference proteome</keyword>
<evidence type="ECO:0000259" key="10">
    <source>
        <dbReference type="Pfam" id="PF13962"/>
    </source>
</evidence>
<feature type="repeat" description="ANK" evidence="7">
    <location>
        <begin position="161"/>
        <end position="193"/>
    </location>
</feature>
<keyword evidence="5 7" id="KW-0040">ANK repeat</keyword>
<proteinExistence type="predicted"/>
<reference evidence="11" key="1">
    <citation type="submission" date="2020-10" db="EMBL/GenBank/DDBJ databases">
        <authorList>
            <person name="Han B."/>
            <person name="Lu T."/>
            <person name="Zhao Q."/>
            <person name="Huang X."/>
            <person name="Zhao Y."/>
        </authorList>
    </citation>
    <scope>NUCLEOTIDE SEQUENCE</scope>
</reference>
<evidence type="ECO:0000256" key="2">
    <source>
        <dbReference type="ARBA" id="ARBA00022692"/>
    </source>
</evidence>
<evidence type="ECO:0000256" key="3">
    <source>
        <dbReference type="ARBA" id="ARBA00022737"/>
    </source>
</evidence>
<feature type="compositionally biased region" description="Low complexity" evidence="8">
    <location>
        <begin position="86"/>
        <end position="97"/>
    </location>
</feature>
<keyword evidence="4 9" id="KW-1133">Transmembrane helix</keyword>
<dbReference type="PANTHER" id="PTHR24186:SF50">
    <property type="entry name" value="ANKYRIN REPEAT-CONTAINING PROTEIN ITN1-LIKE ISOFORM X1"/>
    <property type="match status" value="1"/>
</dbReference>
<dbReference type="AlphaFoldDB" id="A0A811S7A4"/>
<feature type="transmembrane region" description="Helical" evidence="9">
    <location>
        <begin position="504"/>
        <end position="527"/>
    </location>
</feature>
<dbReference type="Gene3D" id="1.25.40.20">
    <property type="entry name" value="Ankyrin repeat-containing domain"/>
    <property type="match status" value="3"/>
</dbReference>
<evidence type="ECO:0000256" key="4">
    <source>
        <dbReference type="ARBA" id="ARBA00022989"/>
    </source>
</evidence>
<dbReference type="Pfam" id="PF12796">
    <property type="entry name" value="Ank_2"/>
    <property type="match status" value="2"/>
</dbReference>
<evidence type="ECO:0000256" key="6">
    <source>
        <dbReference type="ARBA" id="ARBA00023136"/>
    </source>
</evidence>
<keyword evidence="6 9" id="KW-0472">Membrane</keyword>
<sequence length="694" mass="74288">MAAANESEQQAAAGAGEPTPPGPATARPPAATLDAQLLMAARRGDSKQLKDLLPLIKDDDEQQSSSVAAGAQDVVVEVDPRPPPHDAVAPLPSSGSSSPPPVPVVLDEDGVTMEGDSLLHVVAACGDTQEYLDCAKILVRNKKRKGGADAARLALEARNRKGDTPLHCAAGAGNASMISCLVDLIANDTTDDEAGAPVKKAFLRMQNECGETALHQAIRAAADNKLKVACIDQLMDVDSELACIPFPHQEEDAGASPLYLAISLGEVEIARHLYSKTKGGKLSYSGPHGRNVLHAAVHRGQALPMILEWLIKDMKPKEDSSTVSLVSRLTSERDKKQKEAPSSLGRVLVRVARRGADDEGSYPIHVAAWSNSIVIVILLGRCPDCATLRDGKGRTFLHVAAEEGCHDVVRYVCGKMPQRFSSMILNAQDNNGDTALHGAVRYGNLAVFNCLLRNPRNPRSVVRLSLLFAGAPHGGGRPELFCEQHITKGDEDKESQKHTDATQVMSIVAVLIATVTFASAFTLPGGYRSVGDSSSNNHAGTPVLAGSYVFDAFILADTLAFVCSTLATFSLVYAGVPAMAISIRNYYFNISAVLLQSAGRSFVAAFALALYPVLAPVDHTIAVTVCVIIFASLLWGNVEAWRITCGANTVRARIGIRRFPVRAYVRQILFYVLVHFWSYIIILGLPAIRKWASK</sequence>
<dbReference type="OrthoDB" id="1916412at2759"/>
<evidence type="ECO:0000313" key="12">
    <source>
        <dbReference type="Proteomes" id="UP000604825"/>
    </source>
</evidence>
<dbReference type="PROSITE" id="PS50088">
    <property type="entry name" value="ANK_REPEAT"/>
    <property type="match status" value="1"/>
</dbReference>
<evidence type="ECO:0000256" key="9">
    <source>
        <dbReference type="SAM" id="Phobius"/>
    </source>
</evidence>
<feature type="transmembrane region" description="Helical" evidence="9">
    <location>
        <begin position="668"/>
        <end position="688"/>
    </location>
</feature>
<feature type="transmembrane region" description="Helical" evidence="9">
    <location>
        <begin position="547"/>
        <end position="574"/>
    </location>
</feature>
<dbReference type="InterPro" id="IPR002110">
    <property type="entry name" value="Ankyrin_rpt"/>
</dbReference>
<gene>
    <name evidence="11" type="ORF">NCGR_LOCUS62222</name>
</gene>
<comment type="caution">
    <text evidence="11">The sequence shown here is derived from an EMBL/GenBank/DDBJ whole genome shotgun (WGS) entry which is preliminary data.</text>
</comment>
<dbReference type="SMART" id="SM00248">
    <property type="entry name" value="ANK"/>
    <property type="match status" value="8"/>
</dbReference>
<comment type="subcellular location">
    <subcellularLocation>
        <location evidence="1">Membrane</location>
        <topology evidence="1">Multi-pass membrane protein</topology>
    </subcellularLocation>
</comment>
<evidence type="ECO:0000313" key="11">
    <source>
        <dbReference type="EMBL" id="CAD6338124.1"/>
    </source>
</evidence>
<protein>
    <recommendedName>
        <fullName evidence="10">PGG domain-containing protein</fullName>
    </recommendedName>
</protein>
<dbReference type="Pfam" id="PF13962">
    <property type="entry name" value="PGG"/>
    <property type="match status" value="1"/>
</dbReference>
<feature type="transmembrane region" description="Helical" evidence="9">
    <location>
        <begin position="620"/>
        <end position="638"/>
    </location>
</feature>
<dbReference type="Proteomes" id="UP000604825">
    <property type="component" value="Unassembled WGS sequence"/>
</dbReference>
<feature type="region of interest" description="Disordered" evidence="8">
    <location>
        <begin position="51"/>
        <end position="102"/>
    </location>
</feature>
<feature type="transmembrane region" description="Helical" evidence="9">
    <location>
        <begin position="586"/>
        <end position="614"/>
    </location>
</feature>
<organism evidence="11 12">
    <name type="scientific">Miscanthus lutarioriparius</name>
    <dbReference type="NCBI Taxonomy" id="422564"/>
    <lineage>
        <taxon>Eukaryota</taxon>
        <taxon>Viridiplantae</taxon>
        <taxon>Streptophyta</taxon>
        <taxon>Embryophyta</taxon>
        <taxon>Tracheophyta</taxon>
        <taxon>Spermatophyta</taxon>
        <taxon>Magnoliopsida</taxon>
        <taxon>Liliopsida</taxon>
        <taxon>Poales</taxon>
        <taxon>Poaceae</taxon>
        <taxon>PACMAD clade</taxon>
        <taxon>Panicoideae</taxon>
        <taxon>Andropogonodae</taxon>
        <taxon>Andropogoneae</taxon>
        <taxon>Saccharinae</taxon>
        <taxon>Miscanthus</taxon>
    </lineage>
</organism>
<keyword evidence="2 9" id="KW-0812">Transmembrane</keyword>
<evidence type="ECO:0000256" key="8">
    <source>
        <dbReference type="SAM" id="MobiDB-lite"/>
    </source>
</evidence>
<feature type="domain" description="PGG" evidence="10">
    <location>
        <begin position="497"/>
        <end position="611"/>
    </location>
</feature>
<dbReference type="InterPro" id="IPR026961">
    <property type="entry name" value="PGG_dom"/>
</dbReference>
<name>A0A811S7A4_9POAL</name>
<dbReference type="InterPro" id="IPR036770">
    <property type="entry name" value="Ankyrin_rpt-contain_sf"/>
</dbReference>
<dbReference type="EMBL" id="CAJGYO010000018">
    <property type="protein sequence ID" value="CAD6338124.1"/>
    <property type="molecule type" value="Genomic_DNA"/>
</dbReference>
<evidence type="ECO:0000256" key="7">
    <source>
        <dbReference type="PROSITE-ProRule" id="PRU00023"/>
    </source>
</evidence>
<dbReference type="PANTHER" id="PTHR24186">
    <property type="entry name" value="PROTEIN PHOSPHATASE 1 REGULATORY SUBUNIT"/>
    <property type="match status" value="1"/>
</dbReference>